<dbReference type="OrthoDB" id="5372011at2759"/>
<accession>A0A6A5UE69</accession>
<name>A0A6A5UE69_9PLEO</name>
<reference evidence="2" key="1">
    <citation type="journal article" date="2020" name="Stud. Mycol.">
        <title>101 Dothideomycetes genomes: a test case for predicting lifestyles and emergence of pathogens.</title>
        <authorList>
            <person name="Haridas S."/>
            <person name="Albert R."/>
            <person name="Binder M."/>
            <person name="Bloem J."/>
            <person name="Labutti K."/>
            <person name="Salamov A."/>
            <person name="Andreopoulos B."/>
            <person name="Baker S."/>
            <person name="Barry K."/>
            <person name="Bills G."/>
            <person name="Bluhm B."/>
            <person name="Cannon C."/>
            <person name="Castanera R."/>
            <person name="Culley D."/>
            <person name="Daum C."/>
            <person name="Ezra D."/>
            <person name="Gonzalez J."/>
            <person name="Henrissat B."/>
            <person name="Kuo A."/>
            <person name="Liang C."/>
            <person name="Lipzen A."/>
            <person name="Lutzoni F."/>
            <person name="Magnuson J."/>
            <person name="Mondo S."/>
            <person name="Nolan M."/>
            <person name="Ohm R."/>
            <person name="Pangilinan J."/>
            <person name="Park H.-J."/>
            <person name="Ramirez L."/>
            <person name="Alfaro M."/>
            <person name="Sun H."/>
            <person name="Tritt A."/>
            <person name="Yoshinaga Y."/>
            <person name="Zwiers L.-H."/>
            <person name="Turgeon B."/>
            <person name="Goodwin S."/>
            <person name="Spatafora J."/>
            <person name="Crous P."/>
            <person name="Grigoriev I."/>
        </authorList>
    </citation>
    <scope>NUCLEOTIDE SEQUENCE</scope>
    <source>
        <strain evidence="2">CBS 675.92</strain>
    </source>
</reference>
<proteinExistence type="predicted"/>
<dbReference type="Proteomes" id="UP000800035">
    <property type="component" value="Unassembled WGS sequence"/>
</dbReference>
<evidence type="ECO:0000313" key="3">
    <source>
        <dbReference type="Proteomes" id="UP000800035"/>
    </source>
</evidence>
<organism evidence="2 3">
    <name type="scientific">Byssothecium circinans</name>
    <dbReference type="NCBI Taxonomy" id="147558"/>
    <lineage>
        <taxon>Eukaryota</taxon>
        <taxon>Fungi</taxon>
        <taxon>Dikarya</taxon>
        <taxon>Ascomycota</taxon>
        <taxon>Pezizomycotina</taxon>
        <taxon>Dothideomycetes</taxon>
        <taxon>Pleosporomycetidae</taxon>
        <taxon>Pleosporales</taxon>
        <taxon>Massarineae</taxon>
        <taxon>Massarinaceae</taxon>
        <taxon>Byssothecium</taxon>
    </lineage>
</organism>
<sequence length="193" mass="21565">MTVFLQYVNFNPPSVVCFPHLQNKKPYPHHPNPSIHPIQKMPPPPSPQNQNQNQAYFNTVLNASPHQQQPSSRPSPSTRPPPPLPTTTLTASQRSAQARAKPLDGGGESYERQKKREDAVRIVEDLELLVWWSGARNEVRCHITCVSLPPIPPPVPMSLYEGKTNELIDYFVCGIESIANTHIFPEHCPGARG</sequence>
<keyword evidence="3" id="KW-1185">Reference proteome</keyword>
<protein>
    <submittedName>
        <fullName evidence="2">Uncharacterized protein</fullName>
    </submittedName>
</protein>
<feature type="region of interest" description="Disordered" evidence="1">
    <location>
        <begin position="64"/>
        <end position="116"/>
    </location>
</feature>
<evidence type="ECO:0000313" key="2">
    <source>
        <dbReference type="EMBL" id="KAF1963048.1"/>
    </source>
</evidence>
<dbReference type="AlphaFoldDB" id="A0A6A5UE69"/>
<gene>
    <name evidence="2" type="ORF">CC80DRAFT_487466</name>
</gene>
<dbReference type="EMBL" id="ML976978">
    <property type="protein sequence ID" value="KAF1963048.1"/>
    <property type="molecule type" value="Genomic_DNA"/>
</dbReference>
<feature type="region of interest" description="Disordered" evidence="1">
    <location>
        <begin position="27"/>
        <end position="52"/>
    </location>
</feature>
<evidence type="ECO:0000256" key="1">
    <source>
        <dbReference type="SAM" id="MobiDB-lite"/>
    </source>
</evidence>